<keyword evidence="1" id="KW-0812">Transmembrane</keyword>
<evidence type="ECO:0000256" key="1">
    <source>
        <dbReference type="SAM" id="Phobius"/>
    </source>
</evidence>
<protein>
    <submittedName>
        <fullName evidence="2">Uncharacterized protein</fullName>
    </submittedName>
</protein>
<keyword evidence="1" id="KW-0472">Membrane</keyword>
<keyword evidence="1" id="KW-1133">Transmembrane helix</keyword>
<sequence>MDVLAMKQLIFNCICGGFFLFGFAVGYIFGSDK</sequence>
<dbReference type="EMBL" id="BK032509">
    <property type="protein sequence ID" value="DAF43596.1"/>
    <property type="molecule type" value="Genomic_DNA"/>
</dbReference>
<accession>A0A8S5RXV2</accession>
<feature type="transmembrane region" description="Helical" evidence="1">
    <location>
        <begin position="9"/>
        <end position="30"/>
    </location>
</feature>
<organism evidence="2">
    <name type="scientific">Siphoviridae sp. ctWdm1</name>
    <dbReference type="NCBI Taxonomy" id="2827883"/>
    <lineage>
        <taxon>Viruses</taxon>
        <taxon>Duplodnaviria</taxon>
        <taxon>Heunggongvirae</taxon>
        <taxon>Uroviricota</taxon>
        <taxon>Caudoviricetes</taxon>
    </lineage>
</organism>
<reference evidence="2" key="1">
    <citation type="journal article" date="2021" name="Proc. Natl. Acad. Sci. U.S.A.">
        <title>A Catalog of Tens of Thousands of Viruses from Human Metagenomes Reveals Hidden Associations with Chronic Diseases.</title>
        <authorList>
            <person name="Tisza M.J."/>
            <person name="Buck C.B."/>
        </authorList>
    </citation>
    <scope>NUCLEOTIDE SEQUENCE</scope>
    <source>
        <strain evidence="2">CtWdm1</strain>
    </source>
</reference>
<name>A0A8S5RXV2_9CAUD</name>
<proteinExistence type="predicted"/>
<evidence type="ECO:0000313" key="2">
    <source>
        <dbReference type="EMBL" id="DAF43596.1"/>
    </source>
</evidence>